<keyword evidence="2" id="KW-1185">Reference proteome</keyword>
<comment type="caution">
    <text evidence="1">The sequence shown here is derived from an EMBL/GenBank/DDBJ whole genome shotgun (WGS) entry which is preliminary data.</text>
</comment>
<dbReference type="RefSeq" id="WP_184098917.1">
    <property type="nucleotide sequence ID" value="NZ_JACHHN010000002.1"/>
</dbReference>
<evidence type="ECO:0000313" key="1">
    <source>
        <dbReference type="EMBL" id="MBB5190686.1"/>
    </source>
</evidence>
<evidence type="ECO:0000313" key="2">
    <source>
        <dbReference type="Proteomes" id="UP000543030"/>
    </source>
</evidence>
<sequence>MLEYTTQTTLKVAASVCDRCQRRLTPEDMDWHEGLSLFRIAGYASVFGDGNAISLDLCPECVKEVLGQWIRISSPEVQ</sequence>
<protein>
    <submittedName>
        <fullName evidence="1">Uncharacterized protein</fullName>
    </submittedName>
</protein>
<dbReference type="Proteomes" id="UP000543030">
    <property type="component" value="Unassembled WGS sequence"/>
</dbReference>
<name>A0A840RE27_9NEIS</name>
<organism evidence="1 2">
    <name type="scientific">Silvimonas terrae</name>
    <dbReference type="NCBI Taxonomy" id="300266"/>
    <lineage>
        <taxon>Bacteria</taxon>
        <taxon>Pseudomonadati</taxon>
        <taxon>Pseudomonadota</taxon>
        <taxon>Betaproteobacteria</taxon>
        <taxon>Neisseriales</taxon>
        <taxon>Chitinibacteraceae</taxon>
        <taxon>Silvimonas</taxon>
    </lineage>
</organism>
<accession>A0A840RE27</accession>
<gene>
    <name evidence="1" type="ORF">HNQ50_001408</name>
</gene>
<reference evidence="1 2" key="1">
    <citation type="submission" date="2020-08" db="EMBL/GenBank/DDBJ databases">
        <title>Genomic Encyclopedia of Type Strains, Phase IV (KMG-IV): sequencing the most valuable type-strain genomes for metagenomic binning, comparative biology and taxonomic classification.</title>
        <authorList>
            <person name="Goeker M."/>
        </authorList>
    </citation>
    <scope>NUCLEOTIDE SEQUENCE [LARGE SCALE GENOMIC DNA]</scope>
    <source>
        <strain evidence="1 2">DSM 18233</strain>
    </source>
</reference>
<dbReference type="EMBL" id="JACHHN010000002">
    <property type="protein sequence ID" value="MBB5190686.1"/>
    <property type="molecule type" value="Genomic_DNA"/>
</dbReference>
<proteinExistence type="predicted"/>
<dbReference type="AlphaFoldDB" id="A0A840RE27"/>